<dbReference type="InterPro" id="IPR029063">
    <property type="entry name" value="SAM-dependent_MTases_sf"/>
</dbReference>
<evidence type="ECO:0000313" key="2">
    <source>
        <dbReference type="Proteomes" id="UP000442694"/>
    </source>
</evidence>
<comment type="caution">
    <text evidence="1">The sequence shown here is derived from an EMBL/GenBank/DDBJ whole genome shotgun (WGS) entry which is preliminary data.</text>
</comment>
<accession>A0A833JD34</accession>
<dbReference type="Gene3D" id="3.40.50.150">
    <property type="entry name" value="Vaccinia Virus protein VP39"/>
    <property type="match status" value="1"/>
</dbReference>
<proteinExistence type="predicted"/>
<gene>
    <name evidence="1" type="ORF">GCL57_13180</name>
</gene>
<evidence type="ECO:0000313" key="1">
    <source>
        <dbReference type="EMBL" id="KAB8028002.1"/>
    </source>
</evidence>
<organism evidence="1 2">
    <name type="scientific">Fluviispira multicolorata</name>
    <dbReference type="NCBI Taxonomy" id="2654512"/>
    <lineage>
        <taxon>Bacteria</taxon>
        <taxon>Pseudomonadati</taxon>
        <taxon>Bdellovibrionota</taxon>
        <taxon>Oligoflexia</taxon>
        <taxon>Silvanigrellales</taxon>
        <taxon>Silvanigrellaceae</taxon>
        <taxon>Fluviispira</taxon>
    </lineage>
</organism>
<name>A0A833JD34_9BACT</name>
<dbReference type="RefSeq" id="WP_152213824.1">
    <property type="nucleotide sequence ID" value="NZ_WFLN01000010.1"/>
</dbReference>
<reference evidence="1 2" key="1">
    <citation type="submission" date="2019-10" db="EMBL/GenBank/DDBJ databases">
        <title>New genus of Silvanigrellaceae.</title>
        <authorList>
            <person name="Pitt A."/>
            <person name="Hahn M.W."/>
        </authorList>
    </citation>
    <scope>NUCLEOTIDE SEQUENCE [LARGE SCALE GENOMIC DNA]</scope>
    <source>
        <strain evidence="1 2">33A1-SZDP</strain>
    </source>
</reference>
<dbReference type="SUPFAM" id="SSF53335">
    <property type="entry name" value="S-adenosyl-L-methionine-dependent methyltransferases"/>
    <property type="match status" value="1"/>
</dbReference>
<dbReference type="AlphaFoldDB" id="A0A833JD34"/>
<sequence length="80" mass="9034">MKEELRFAFGKNWTHFLTHLTDDRIHEASLSLLDFLNIDNLKNMSFLDVGSGSGLFSFAAKMNRAKVSTIDYDTDSALCT</sequence>
<protein>
    <recommendedName>
        <fullName evidence="3">Ribosomal protein L11 methyltransferase (PrmA)</fullName>
    </recommendedName>
</protein>
<dbReference type="EMBL" id="WFLN01000010">
    <property type="protein sequence ID" value="KAB8028002.1"/>
    <property type="molecule type" value="Genomic_DNA"/>
</dbReference>
<keyword evidence="2" id="KW-1185">Reference proteome</keyword>
<evidence type="ECO:0008006" key="3">
    <source>
        <dbReference type="Google" id="ProtNLM"/>
    </source>
</evidence>
<dbReference type="Proteomes" id="UP000442694">
    <property type="component" value="Unassembled WGS sequence"/>
</dbReference>